<evidence type="ECO:0000313" key="2">
    <source>
        <dbReference type="Proteomes" id="UP000736787"/>
    </source>
</evidence>
<dbReference type="VEuPathDB" id="FungiDB:PC110_g752"/>
<proteinExistence type="predicted"/>
<reference evidence="1" key="1">
    <citation type="submission" date="2018-10" db="EMBL/GenBank/DDBJ databases">
        <title>Effector identification in a new, highly contiguous assembly of the strawberry crown rot pathogen Phytophthora cactorum.</title>
        <authorList>
            <person name="Armitage A.D."/>
            <person name="Nellist C.F."/>
            <person name="Bates H."/>
            <person name="Vickerstaff R.J."/>
            <person name="Harrison R.J."/>
        </authorList>
    </citation>
    <scope>NUCLEOTIDE SEQUENCE</scope>
    <source>
        <strain evidence="1">4040</strain>
    </source>
</reference>
<dbReference type="AlphaFoldDB" id="A0A8T1CPS6"/>
<name>A0A8T1CPS6_9STRA</name>
<organism evidence="1 2">
    <name type="scientific">Phytophthora cactorum</name>
    <dbReference type="NCBI Taxonomy" id="29920"/>
    <lineage>
        <taxon>Eukaryota</taxon>
        <taxon>Sar</taxon>
        <taxon>Stramenopiles</taxon>
        <taxon>Oomycota</taxon>
        <taxon>Peronosporomycetes</taxon>
        <taxon>Peronosporales</taxon>
        <taxon>Peronosporaceae</taxon>
        <taxon>Phytophthora</taxon>
    </lineage>
</organism>
<dbReference type="Proteomes" id="UP000736787">
    <property type="component" value="Unassembled WGS sequence"/>
</dbReference>
<sequence>MTATSRRLTKVNVAQLLKTRTPVLTTVRHEEISQIASEASNKTVAVVTEASVKTLVVDVASTATTSAHSMSRVQSAVG</sequence>
<protein>
    <submittedName>
        <fullName evidence="1">Uncharacterized protein</fullName>
    </submittedName>
</protein>
<evidence type="ECO:0000313" key="1">
    <source>
        <dbReference type="EMBL" id="KAG2925927.1"/>
    </source>
</evidence>
<comment type="caution">
    <text evidence="1">The sequence shown here is derived from an EMBL/GenBank/DDBJ whole genome shotgun (WGS) entry which is preliminary data.</text>
</comment>
<gene>
    <name evidence="1" type="ORF">PC117_g15051</name>
</gene>
<accession>A0A8T1CPS6</accession>
<dbReference type="EMBL" id="RCMK01000488">
    <property type="protein sequence ID" value="KAG2925927.1"/>
    <property type="molecule type" value="Genomic_DNA"/>
</dbReference>